<feature type="domain" description="MacB-like periplasmic core" evidence="9">
    <location>
        <begin position="503"/>
        <end position="712"/>
    </location>
</feature>
<dbReference type="Proteomes" id="UP000185491">
    <property type="component" value="Chromosome"/>
</dbReference>
<dbReference type="STRING" id="161895.CPHO_05130"/>
<organism evidence="10 11">
    <name type="scientific">Corynebacterium phocae</name>
    <dbReference type="NCBI Taxonomy" id="161895"/>
    <lineage>
        <taxon>Bacteria</taxon>
        <taxon>Bacillati</taxon>
        <taxon>Actinomycetota</taxon>
        <taxon>Actinomycetes</taxon>
        <taxon>Mycobacteriales</taxon>
        <taxon>Corynebacteriaceae</taxon>
        <taxon>Corynebacterium</taxon>
    </lineage>
</organism>
<evidence type="ECO:0008006" key="12">
    <source>
        <dbReference type="Google" id="ProtNLM"/>
    </source>
</evidence>
<feature type="transmembrane region" description="Helical" evidence="7">
    <location>
        <begin position="829"/>
        <end position="852"/>
    </location>
</feature>
<evidence type="ECO:0000313" key="11">
    <source>
        <dbReference type="Proteomes" id="UP000185491"/>
    </source>
</evidence>
<dbReference type="InterPro" id="IPR025857">
    <property type="entry name" value="MacB_PCD"/>
</dbReference>
<keyword evidence="4 7" id="KW-1133">Transmembrane helix</keyword>
<feature type="domain" description="ABC3 transporter permease C-terminal" evidence="8">
    <location>
        <begin position="277"/>
        <end position="394"/>
    </location>
</feature>
<dbReference type="InterPro" id="IPR050250">
    <property type="entry name" value="Macrolide_Exporter_MacB"/>
</dbReference>
<keyword evidence="11" id="KW-1185">Reference proteome</keyword>
<feature type="transmembrane region" description="Helical" evidence="7">
    <location>
        <begin position="503"/>
        <end position="523"/>
    </location>
</feature>
<name>A0A1L7D2S9_9CORY</name>
<evidence type="ECO:0000259" key="8">
    <source>
        <dbReference type="Pfam" id="PF02687"/>
    </source>
</evidence>
<evidence type="ECO:0000259" key="9">
    <source>
        <dbReference type="Pfam" id="PF12704"/>
    </source>
</evidence>
<feature type="transmembrane region" description="Helical" evidence="7">
    <location>
        <begin position="327"/>
        <end position="351"/>
    </location>
</feature>
<evidence type="ECO:0000256" key="2">
    <source>
        <dbReference type="ARBA" id="ARBA00022475"/>
    </source>
</evidence>
<feature type="transmembrane region" description="Helical" evidence="7">
    <location>
        <begin position="741"/>
        <end position="767"/>
    </location>
</feature>
<sequence>MHRLSWRTVLANKLRLSLTVLAVLLGTSFVAGSMMFTNSLGKIFDSAVEDVFVGVDVVMHSNRIAGASADLFSPGAGTSGVGGVDATIVQTLRADPHVSGVAVQGATAIVVADDERKPFQTGANISSIAPWYDAEQAVGPGNVIVEGAAPTGNGVVVNRKAAEIYEVAVGDTLVAVDPSSQQEYVVQGIYQPGASAADLSQGVLLLQAEGTYIDTYATGGYIPAVLIGGSDLKQQRLTAYLVHTYPQFGYSSAQKLAESFNENFSQALSFVNYFLVAFALIALLVGSFIIANTFAMIVAQRREEFGLLRAVGCSRTQLTVSVMIESILVAVVGSALGILGGMALVHIIQGALGALGMPIAVGTIGLNTKSVAFPLFLGIVVTVISAWAPARRAGAVKPVEAMRTTESSTQPSLKLRTLVGVAFIAVGSVAALWAALVSPEDLTTKPRAIGVGIAAFAIIGGVFMASPGFSIPVIGFLGKFVARPFGPMGRLAATNSRRNPKRTATTAFALTLGMALVTAIGMLSASMRDSIEDLVESEIVADFILQGPSTNGFPIPTNALTDVREDPLVDVAVAFSFAKVSLSPELEGLDSLRGFPVTFSADRDVSRVLKIQDPRGDFNLGQPNTFIARNSYAEKMGWKIGDTIPVYDLDGAEINTAKLIGTHGENRILKDFTLSTATIVGTPAYENDNLFRIVVVGNQEVAQEELRESLEQAVEKYLVVRVQNSSEYAGSVASLINQMLYILYALLALSVIVAVLGIVNTLALNVIERRQEIGMLRVVGTKRNQIRLLIIIESVQIALYGAIIGVIVGLGLGWAFLKVLGSQGLDVISVPYLVIALIMVGSGFVGVLAALWPAQKASRTPPLDAISS</sequence>
<keyword evidence="2" id="KW-1003">Cell membrane</keyword>
<dbReference type="AlphaFoldDB" id="A0A1L7D2S9"/>
<keyword evidence="3 7" id="KW-0812">Transmembrane</keyword>
<feature type="transmembrane region" description="Helical" evidence="7">
    <location>
        <begin position="788"/>
        <end position="817"/>
    </location>
</feature>
<comment type="similarity">
    <text evidence="6">Belongs to the ABC-4 integral membrane protein family.</text>
</comment>
<feature type="domain" description="ABC3 transporter permease C-terminal" evidence="8">
    <location>
        <begin position="745"/>
        <end position="862"/>
    </location>
</feature>
<dbReference type="GO" id="GO:0005886">
    <property type="term" value="C:plasma membrane"/>
    <property type="evidence" value="ECO:0007669"/>
    <property type="project" value="UniProtKB-SubCell"/>
</dbReference>
<dbReference type="GO" id="GO:0022857">
    <property type="term" value="F:transmembrane transporter activity"/>
    <property type="evidence" value="ECO:0007669"/>
    <property type="project" value="TreeGrafter"/>
</dbReference>
<feature type="transmembrane region" description="Helical" evidence="7">
    <location>
        <begin position="371"/>
        <end position="390"/>
    </location>
</feature>
<proteinExistence type="inferred from homology"/>
<gene>
    <name evidence="10" type="ORF">CPHO_05130</name>
</gene>
<comment type="subcellular location">
    <subcellularLocation>
        <location evidence="1">Cell membrane</location>
        <topology evidence="1">Multi-pass membrane protein</topology>
    </subcellularLocation>
</comment>
<dbReference type="RefSeq" id="WP_075733777.1">
    <property type="nucleotide sequence ID" value="NZ_CP009249.1"/>
</dbReference>
<feature type="transmembrane region" description="Helical" evidence="7">
    <location>
        <begin position="417"/>
        <end position="437"/>
    </location>
</feature>
<dbReference type="Pfam" id="PF12704">
    <property type="entry name" value="MacB_PCD"/>
    <property type="match status" value="1"/>
</dbReference>
<evidence type="ECO:0000256" key="7">
    <source>
        <dbReference type="SAM" id="Phobius"/>
    </source>
</evidence>
<evidence type="ECO:0000256" key="1">
    <source>
        <dbReference type="ARBA" id="ARBA00004651"/>
    </source>
</evidence>
<dbReference type="PANTHER" id="PTHR30572">
    <property type="entry name" value="MEMBRANE COMPONENT OF TRANSPORTER-RELATED"/>
    <property type="match status" value="1"/>
</dbReference>
<dbReference type="InterPro" id="IPR003838">
    <property type="entry name" value="ABC3_permease_C"/>
</dbReference>
<evidence type="ECO:0000256" key="5">
    <source>
        <dbReference type="ARBA" id="ARBA00023136"/>
    </source>
</evidence>
<dbReference type="Pfam" id="PF02687">
    <property type="entry name" value="FtsX"/>
    <property type="match status" value="2"/>
</dbReference>
<feature type="transmembrane region" description="Helical" evidence="7">
    <location>
        <begin position="273"/>
        <end position="299"/>
    </location>
</feature>
<accession>A0A1L7D2S9</accession>
<dbReference type="EMBL" id="CP009249">
    <property type="protein sequence ID" value="APT92377.1"/>
    <property type="molecule type" value="Genomic_DNA"/>
</dbReference>
<dbReference type="PANTHER" id="PTHR30572:SF4">
    <property type="entry name" value="ABC TRANSPORTER PERMEASE YTRF"/>
    <property type="match status" value="1"/>
</dbReference>
<evidence type="ECO:0000256" key="3">
    <source>
        <dbReference type="ARBA" id="ARBA00022692"/>
    </source>
</evidence>
<protein>
    <recommendedName>
        <fullName evidence="12">ABC transporter permease</fullName>
    </recommendedName>
</protein>
<evidence type="ECO:0000256" key="4">
    <source>
        <dbReference type="ARBA" id="ARBA00022989"/>
    </source>
</evidence>
<reference evidence="10 11" key="1">
    <citation type="submission" date="2014-08" db="EMBL/GenBank/DDBJ databases">
        <title>Complete genome sequence of Corynebacterium phocae M408/89/1(T)(=DSM 44612(T)), isolated from the common seal (Phoca vitulina).</title>
        <authorList>
            <person name="Ruckert C."/>
            <person name="Albersmeier A."/>
            <person name="Winkler A."/>
            <person name="Kalinowski J."/>
        </authorList>
    </citation>
    <scope>NUCLEOTIDE SEQUENCE [LARGE SCALE GENOMIC DNA]</scope>
    <source>
        <strain evidence="10 11">M408/89/1</strain>
    </source>
</reference>
<keyword evidence="5 7" id="KW-0472">Membrane</keyword>
<feature type="transmembrane region" description="Helical" evidence="7">
    <location>
        <begin position="449"/>
        <end position="482"/>
    </location>
</feature>
<evidence type="ECO:0000313" key="10">
    <source>
        <dbReference type="EMBL" id="APT92377.1"/>
    </source>
</evidence>
<evidence type="ECO:0000256" key="6">
    <source>
        <dbReference type="ARBA" id="ARBA00038076"/>
    </source>
</evidence>
<dbReference type="KEGG" id="cpho:CPHO_05130"/>